<dbReference type="PROSITE" id="PS51419">
    <property type="entry name" value="RAB"/>
    <property type="match status" value="1"/>
</dbReference>
<dbReference type="Pfam" id="PF00071">
    <property type="entry name" value="Ras"/>
    <property type="match status" value="1"/>
</dbReference>
<evidence type="ECO:0000256" key="1">
    <source>
        <dbReference type="ARBA" id="ARBA00022741"/>
    </source>
</evidence>
<dbReference type="PRINTS" id="PR00449">
    <property type="entry name" value="RASTRNSFRMNG"/>
</dbReference>
<dbReference type="AlphaFoldDB" id="A0A9W6ZWU5"/>
<name>A0A9W6ZWU5_9STRA</name>
<dbReference type="SMART" id="SM00176">
    <property type="entry name" value="RAN"/>
    <property type="match status" value="1"/>
</dbReference>
<dbReference type="InterPro" id="IPR027417">
    <property type="entry name" value="P-loop_NTPase"/>
</dbReference>
<dbReference type="EMBL" id="BLQM01000067">
    <property type="protein sequence ID" value="GMH58807.1"/>
    <property type="molecule type" value="Genomic_DNA"/>
</dbReference>
<dbReference type="PANTHER" id="PTHR47978">
    <property type="match status" value="1"/>
</dbReference>
<dbReference type="InterPro" id="IPR001806">
    <property type="entry name" value="Small_GTPase"/>
</dbReference>
<dbReference type="Proteomes" id="UP001162640">
    <property type="component" value="Unassembled WGS sequence"/>
</dbReference>
<dbReference type="PROSITE" id="PS51421">
    <property type="entry name" value="RAS"/>
    <property type="match status" value="1"/>
</dbReference>
<protein>
    <submittedName>
        <fullName evidence="2">Uncharacterized protein</fullName>
    </submittedName>
</protein>
<dbReference type="Gene3D" id="3.40.50.300">
    <property type="entry name" value="P-loop containing nucleotide triphosphate hydrolases"/>
    <property type="match status" value="1"/>
</dbReference>
<dbReference type="SUPFAM" id="SSF52540">
    <property type="entry name" value="P-loop containing nucleoside triphosphate hydrolases"/>
    <property type="match status" value="1"/>
</dbReference>
<dbReference type="SMART" id="SM00173">
    <property type="entry name" value="RAS"/>
    <property type="match status" value="1"/>
</dbReference>
<reference evidence="3" key="1">
    <citation type="journal article" date="2023" name="Commun. Biol.">
        <title>Genome analysis of Parmales, the sister group of diatoms, reveals the evolutionary specialization of diatoms from phago-mixotrophs to photoautotrophs.</title>
        <authorList>
            <person name="Ban H."/>
            <person name="Sato S."/>
            <person name="Yoshikawa S."/>
            <person name="Yamada K."/>
            <person name="Nakamura Y."/>
            <person name="Ichinomiya M."/>
            <person name="Sato N."/>
            <person name="Blanc-Mathieu R."/>
            <person name="Endo H."/>
            <person name="Kuwata A."/>
            <person name="Ogata H."/>
        </authorList>
    </citation>
    <scope>NUCLEOTIDE SEQUENCE [LARGE SCALE GENOMIC DNA]</scope>
</reference>
<accession>A0A9W6ZWU5</accession>
<dbReference type="GO" id="GO:0003924">
    <property type="term" value="F:GTPase activity"/>
    <property type="evidence" value="ECO:0007669"/>
    <property type="project" value="InterPro"/>
</dbReference>
<dbReference type="CDD" id="cd00154">
    <property type="entry name" value="Rab"/>
    <property type="match status" value="1"/>
</dbReference>
<sequence length="209" mass="22419">MSTHEIKSVVIGEASTGKTSLSSYFCLGSTPSSPASTVGASFLQKRCTVDDQEVCMQIWDTAGQERFRALAPMYYRSAKAAVVVCDVSAPKSYERLPSWLGDLRSFADETCAVVICGNKVDLIEGDSEGEKAKAELQELSKEYNIPCIFTSAKTGLNVDELFTSLAKKACENSAADVSGALLAAENKKSDVVDLEEREAEQTEGRGGCC</sequence>
<dbReference type="SMART" id="SM00175">
    <property type="entry name" value="RAB"/>
    <property type="match status" value="1"/>
</dbReference>
<gene>
    <name evidence="2" type="ORF">TL16_g02689</name>
</gene>
<comment type="caution">
    <text evidence="2">The sequence shown here is derived from an EMBL/GenBank/DDBJ whole genome shotgun (WGS) entry which is preliminary data.</text>
</comment>
<evidence type="ECO:0000313" key="3">
    <source>
        <dbReference type="Proteomes" id="UP001162640"/>
    </source>
</evidence>
<dbReference type="InterPro" id="IPR005225">
    <property type="entry name" value="Small_GTP-bd"/>
</dbReference>
<dbReference type="FunFam" id="3.40.50.300:FF:000808">
    <property type="entry name" value="Small GTP-binding protein, putative"/>
    <property type="match status" value="1"/>
</dbReference>
<organism evidence="2 3">
    <name type="scientific">Triparma laevis f. inornata</name>
    <dbReference type="NCBI Taxonomy" id="1714386"/>
    <lineage>
        <taxon>Eukaryota</taxon>
        <taxon>Sar</taxon>
        <taxon>Stramenopiles</taxon>
        <taxon>Ochrophyta</taxon>
        <taxon>Bolidophyceae</taxon>
        <taxon>Parmales</taxon>
        <taxon>Triparmaceae</taxon>
        <taxon>Triparma</taxon>
    </lineage>
</organism>
<dbReference type="GO" id="GO:0005525">
    <property type="term" value="F:GTP binding"/>
    <property type="evidence" value="ECO:0007669"/>
    <property type="project" value="InterPro"/>
</dbReference>
<keyword evidence="1" id="KW-0547">Nucleotide-binding</keyword>
<dbReference type="NCBIfam" id="TIGR00231">
    <property type="entry name" value="small_GTP"/>
    <property type="match status" value="1"/>
</dbReference>
<dbReference type="SMART" id="SM00174">
    <property type="entry name" value="RHO"/>
    <property type="match status" value="1"/>
</dbReference>
<proteinExistence type="predicted"/>
<evidence type="ECO:0000313" key="2">
    <source>
        <dbReference type="EMBL" id="GMH58807.1"/>
    </source>
</evidence>